<evidence type="ECO:0000256" key="7">
    <source>
        <dbReference type="ARBA" id="ARBA00023136"/>
    </source>
</evidence>
<evidence type="ECO:0000256" key="3">
    <source>
        <dbReference type="ARBA" id="ARBA00022448"/>
    </source>
</evidence>
<dbReference type="PANTHER" id="PTHR23517">
    <property type="entry name" value="RESISTANCE PROTEIN MDTM, PUTATIVE-RELATED-RELATED"/>
    <property type="match status" value="1"/>
</dbReference>
<feature type="transmembrane region" description="Helical" evidence="8">
    <location>
        <begin position="172"/>
        <end position="191"/>
    </location>
</feature>
<feature type="transmembrane region" description="Helical" evidence="8">
    <location>
        <begin position="48"/>
        <end position="69"/>
    </location>
</feature>
<evidence type="ECO:0000256" key="1">
    <source>
        <dbReference type="ARBA" id="ARBA00004651"/>
    </source>
</evidence>
<feature type="domain" description="Major facilitator superfamily (MFS) profile" evidence="9">
    <location>
        <begin position="14"/>
        <end position="413"/>
    </location>
</feature>
<keyword evidence="4" id="KW-1003">Cell membrane</keyword>
<keyword evidence="5 8" id="KW-0812">Transmembrane</keyword>
<feature type="transmembrane region" description="Helical" evidence="8">
    <location>
        <begin position="324"/>
        <end position="345"/>
    </location>
</feature>
<dbReference type="InterPro" id="IPR036259">
    <property type="entry name" value="MFS_trans_sf"/>
</dbReference>
<evidence type="ECO:0000313" key="10">
    <source>
        <dbReference type="EMBL" id="HGV98122.1"/>
    </source>
</evidence>
<dbReference type="EMBL" id="DTGZ01000137">
    <property type="protein sequence ID" value="HGV98122.1"/>
    <property type="molecule type" value="Genomic_DNA"/>
</dbReference>
<keyword evidence="3" id="KW-0813">Transport</keyword>
<comment type="caution">
    <text evidence="10">The sequence shown here is derived from an EMBL/GenBank/DDBJ whole genome shotgun (WGS) entry which is preliminary data.</text>
</comment>
<dbReference type="InterPro" id="IPR020846">
    <property type="entry name" value="MFS_dom"/>
</dbReference>
<feature type="transmembrane region" description="Helical" evidence="8">
    <location>
        <begin position="388"/>
        <end position="408"/>
    </location>
</feature>
<dbReference type="PRINTS" id="PR01035">
    <property type="entry name" value="TCRTETA"/>
</dbReference>
<comment type="similarity">
    <text evidence="2">Belongs to the major facilitator superfamily. TCR/Tet family.</text>
</comment>
<evidence type="ECO:0000259" key="9">
    <source>
        <dbReference type="PROSITE" id="PS50850"/>
    </source>
</evidence>
<evidence type="ECO:0000256" key="6">
    <source>
        <dbReference type="ARBA" id="ARBA00022989"/>
    </source>
</evidence>
<organism evidence="10">
    <name type="scientific">candidate division WOR-3 bacterium</name>
    <dbReference type="NCBI Taxonomy" id="2052148"/>
    <lineage>
        <taxon>Bacteria</taxon>
        <taxon>Bacteria division WOR-3</taxon>
    </lineage>
</organism>
<dbReference type="PROSITE" id="PS00216">
    <property type="entry name" value="SUGAR_TRANSPORT_1"/>
    <property type="match status" value="1"/>
</dbReference>
<evidence type="ECO:0000256" key="4">
    <source>
        <dbReference type="ARBA" id="ARBA00022475"/>
    </source>
</evidence>
<dbReference type="InterPro" id="IPR050171">
    <property type="entry name" value="MFS_Transporters"/>
</dbReference>
<dbReference type="PROSITE" id="PS50850">
    <property type="entry name" value="MFS"/>
    <property type="match status" value="1"/>
</dbReference>
<feature type="transmembrane region" description="Helical" evidence="8">
    <location>
        <begin position="233"/>
        <end position="257"/>
    </location>
</feature>
<accession>A0A7C4TE85</accession>
<dbReference type="SUPFAM" id="SSF103473">
    <property type="entry name" value="MFS general substrate transporter"/>
    <property type="match status" value="1"/>
</dbReference>
<protein>
    <submittedName>
        <fullName evidence="10">MFS transporter</fullName>
    </submittedName>
</protein>
<name>A0A7C4TE85_UNCW3</name>
<dbReference type="Pfam" id="PF07690">
    <property type="entry name" value="MFS_1"/>
    <property type="match status" value="1"/>
</dbReference>
<feature type="transmembrane region" description="Helical" evidence="8">
    <location>
        <begin position="12"/>
        <end position="36"/>
    </location>
</feature>
<feature type="transmembrane region" description="Helical" evidence="8">
    <location>
        <begin position="81"/>
        <end position="100"/>
    </location>
</feature>
<evidence type="ECO:0000256" key="2">
    <source>
        <dbReference type="ARBA" id="ARBA00007520"/>
    </source>
</evidence>
<feature type="transmembrane region" description="Helical" evidence="8">
    <location>
        <begin position="145"/>
        <end position="166"/>
    </location>
</feature>
<feature type="transmembrane region" description="Helical" evidence="8">
    <location>
        <begin position="106"/>
        <end position="124"/>
    </location>
</feature>
<proteinExistence type="inferred from homology"/>
<keyword evidence="6 8" id="KW-1133">Transmembrane helix</keyword>
<evidence type="ECO:0000256" key="8">
    <source>
        <dbReference type="SAM" id="Phobius"/>
    </source>
</evidence>
<dbReference type="InterPro" id="IPR011701">
    <property type="entry name" value="MFS"/>
</dbReference>
<reference evidence="10" key="1">
    <citation type="journal article" date="2020" name="mSystems">
        <title>Genome- and Community-Level Interaction Insights into Carbon Utilization and Element Cycling Functions of Hydrothermarchaeota in Hydrothermal Sediment.</title>
        <authorList>
            <person name="Zhou Z."/>
            <person name="Liu Y."/>
            <person name="Xu W."/>
            <person name="Pan J."/>
            <person name="Luo Z.H."/>
            <person name="Li M."/>
        </authorList>
    </citation>
    <scope>NUCLEOTIDE SEQUENCE [LARGE SCALE GENOMIC DNA]</scope>
    <source>
        <strain evidence="10">SpSt-774</strain>
    </source>
</reference>
<feature type="transmembrane region" description="Helical" evidence="8">
    <location>
        <begin position="299"/>
        <end position="318"/>
    </location>
</feature>
<dbReference type="InterPro" id="IPR005829">
    <property type="entry name" value="Sugar_transporter_CS"/>
</dbReference>
<dbReference type="CDD" id="cd17329">
    <property type="entry name" value="MFS_MdtH_MDR_like"/>
    <property type="match status" value="1"/>
</dbReference>
<dbReference type="InterPro" id="IPR001958">
    <property type="entry name" value="Tet-R_TetA/multi-R_MdtG-like"/>
</dbReference>
<dbReference type="PANTHER" id="PTHR23517:SF2">
    <property type="entry name" value="MULTIDRUG RESISTANCE PROTEIN MDTH"/>
    <property type="match status" value="1"/>
</dbReference>
<keyword evidence="7 8" id="KW-0472">Membrane</keyword>
<comment type="subcellular location">
    <subcellularLocation>
        <location evidence="1">Cell membrane</location>
        <topology evidence="1">Multi-pass membrane protein</topology>
    </subcellularLocation>
</comment>
<gene>
    <name evidence="10" type="ORF">ENV60_07495</name>
</gene>
<dbReference type="GO" id="GO:0005886">
    <property type="term" value="C:plasma membrane"/>
    <property type="evidence" value="ECO:0007669"/>
    <property type="project" value="UniProtKB-SubCell"/>
</dbReference>
<sequence length="415" mass="46178">MSKKFLLPGRFPGDICVLFLTSVISSIGFSITMPYMSLYLNNVLKIPMTIVGLILMSAQVIGATAGLYGGEISDKYGRKFIMVRSLIGRFILFIIIGFVIMHWHNIYSMVVFLIANSILFSFYIPASQAYIADLADEERRLSAYGLLRMGGNLGWALGPAVGGLLASVDYAYLFFVTAFCMLIATVVLLKFSRESLSLRNKGRAVSPILFNKNNQVPAINLREIFSVVYDRKFLAFTLISFSIFIVWGQLVSPLSIYSVNRVGITKSQLGILFSINGFMVVIFQYFITSLIPNKKELNALWLGSLIYGFGYLSLGFAYNFSHLVISMVLITIAEMVITPSSQSYASKLARAENRGRYLAFYNLAQTFGWAFGPLLGGILLDTFPGRSIFIWLIICIISICSTIGFLIFKDNNEAS</sequence>
<evidence type="ECO:0000256" key="5">
    <source>
        <dbReference type="ARBA" id="ARBA00022692"/>
    </source>
</evidence>
<dbReference type="AlphaFoldDB" id="A0A7C4TE85"/>
<dbReference type="Gene3D" id="1.20.1250.20">
    <property type="entry name" value="MFS general substrate transporter like domains"/>
    <property type="match status" value="2"/>
</dbReference>
<feature type="transmembrane region" description="Helical" evidence="8">
    <location>
        <begin position="357"/>
        <end position="376"/>
    </location>
</feature>
<dbReference type="GO" id="GO:0022857">
    <property type="term" value="F:transmembrane transporter activity"/>
    <property type="evidence" value="ECO:0007669"/>
    <property type="project" value="InterPro"/>
</dbReference>
<feature type="transmembrane region" description="Helical" evidence="8">
    <location>
        <begin position="269"/>
        <end position="287"/>
    </location>
</feature>